<sequence>MGNSVGFYSVTRELASNRLASPTISDFEILTDEKQSSSNVQRLSITPIDSDKILSEFKSDISESVDDAKEATSNTTANTSEISVQPCLKAKQEETPRNTSTISLIPENIKFQKSDILKDVDSDTSSQPYLDSVQDVNETENSKDGKTIPAISKAHELCCSSTSGKPSTELIPDLKKTLESRLSKKKADYYIPAHSTRVIESLLLELQEEEEFSVPSALIKMTGTLKEEVIDDRPVVYTATNAGDWKLGTILEESGAHKRLSLSLEEEKRKVDATLDKFHSSDEEDDMAIGSVVNVNDIDAERKKEEGIQLCMEPYEEKIERIEEYLLNSSDSHTSNRSENSYHSRRESSVDITTVIGGNHDITYMRFGSGLEDDVSRIVAAEYAKGEKASNFSDTVLKGEEEEEKNVFHLYNTIRPSGQTDIDAGATCSICQQNLGQVNVRKREKPKGTKGRKEISNKTDKEGNNREENEEEEINGENQEEIEVKGGTKNQDESYMKPSPAGMQNIIGTVKPDNSESSSNQLAEEMSQLRMENEKLSARNRSLQREVEELRRVKESMVEEDLQLKPQINQMTMELTHAKEALSALKADRKRLKAEKFDLLNQMKQLYATLEDKEKELRDFIRNYEQRMKESDESLRCLAAERDETEREKWNILKHARDESEKVVKLSAQLGLKDTAIRRLQDEIEAASRVYFDQSLTFISVHFHSRSLLFIFFNH</sequence>
<evidence type="ECO:0000259" key="3">
    <source>
        <dbReference type="Pfam" id="PF25986"/>
    </source>
</evidence>
<dbReference type="AlphaFoldDB" id="A0AAN8WJ92"/>
<reference evidence="4 5" key="1">
    <citation type="submission" date="2023-11" db="EMBL/GenBank/DDBJ databases">
        <title>Halocaridina rubra genome assembly.</title>
        <authorList>
            <person name="Smith C."/>
        </authorList>
    </citation>
    <scope>NUCLEOTIDE SEQUENCE [LARGE SCALE GENOMIC DNA]</scope>
    <source>
        <strain evidence="4">EP-1</strain>
        <tissue evidence="4">Whole</tissue>
    </source>
</reference>
<comment type="caution">
    <text evidence="4">The sequence shown here is derived from an EMBL/GenBank/DDBJ whole genome shotgun (WGS) entry which is preliminary data.</text>
</comment>
<accession>A0AAN8WJ92</accession>
<proteinExistence type="predicted"/>
<evidence type="ECO:0000256" key="2">
    <source>
        <dbReference type="SAM" id="MobiDB-lite"/>
    </source>
</evidence>
<organism evidence="4 5">
    <name type="scientific">Halocaridina rubra</name>
    <name type="common">Hawaiian red shrimp</name>
    <dbReference type="NCBI Taxonomy" id="373956"/>
    <lineage>
        <taxon>Eukaryota</taxon>
        <taxon>Metazoa</taxon>
        <taxon>Ecdysozoa</taxon>
        <taxon>Arthropoda</taxon>
        <taxon>Crustacea</taxon>
        <taxon>Multicrustacea</taxon>
        <taxon>Malacostraca</taxon>
        <taxon>Eumalacostraca</taxon>
        <taxon>Eucarida</taxon>
        <taxon>Decapoda</taxon>
        <taxon>Pleocyemata</taxon>
        <taxon>Caridea</taxon>
        <taxon>Atyoidea</taxon>
        <taxon>Atyidae</taxon>
        <taxon>Halocaridina</taxon>
    </lineage>
</organism>
<dbReference type="PANTHER" id="PTHR12776:SF1">
    <property type="entry name" value="KAZRIN"/>
    <property type="match status" value="1"/>
</dbReference>
<feature type="domain" description="Kazrin N-terminal" evidence="3">
    <location>
        <begin position="513"/>
        <end position="689"/>
    </location>
</feature>
<dbReference type="Pfam" id="PF25986">
    <property type="entry name" value="Kazrin"/>
    <property type="match status" value="1"/>
</dbReference>
<gene>
    <name evidence="4" type="ORF">SK128_003383</name>
</gene>
<evidence type="ECO:0000313" key="4">
    <source>
        <dbReference type="EMBL" id="KAK7063148.1"/>
    </source>
</evidence>
<dbReference type="EMBL" id="JAXCGZ010020926">
    <property type="protein sequence ID" value="KAK7063148.1"/>
    <property type="molecule type" value="Genomic_DNA"/>
</dbReference>
<evidence type="ECO:0000313" key="5">
    <source>
        <dbReference type="Proteomes" id="UP001381693"/>
    </source>
</evidence>
<dbReference type="InterPro" id="IPR037614">
    <property type="entry name" value="Kazrin"/>
</dbReference>
<feature type="coiled-coil region" evidence="1">
    <location>
        <begin position="519"/>
        <end position="648"/>
    </location>
</feature>
<evidence type="ECO:0000256" key="1">
    <source>
        <dbReference type="SAM" id="Coils"/>
    </source>
</evidence>
<name>A0AAN8WJ92_HALRR</name>
<feature type="compositionally biased region" description="Basic and acidic residues" evidence="2">
    <location>
        <begin position="482"/>
        <end position="495"/>
    </location>
</feature>
<feature type="compositionally biased region" description="Acidic residues" evidence="2">
    <location>
        <begin position="468"/>
        <end position="481"/>
    </location>
</feature>
<keyword evidence="1" id="KW-0175">Coiled coil</keyword>
<keyword evidence="5" id="KW-1185">Reference proteome</keyword>
<dbReference type="PANTHER" id="PTHR12776">
    <property type="entry name" value="KAZRIN-RELATED"/>
    <property type="match status" value="1"/>
</dbReference>
<feature type="compositionally biased region" description="Basic residues" evidence="2">
    <location>
        <begin position="440"/>
        <end position="450"/>
    </location>
</feature>
<dbReference type="Proteomes" id="UP001381693">
    <property type="component" value="Unassembled WGS sequence"/>
</dbReference>
<feature type="region of interest" description="Disordered" evidence="2">
    <location>
        <begin position="439"/>
        <end position="501"/>
    </location>
</feature>
<feature type="compositionally biased region" description="Basic and acidic residues" evidence="2">
    <location>
        <begin position="451"/>
        <end position="467"/>
    </location>
</feature>
<protein>
    <recommendedName>
        <fullName evidence="3">Kazrin N-terminal domain-containing protein</fullName>
    </recommendedName>
</protein>
<dbReference type="InterPro" id="IPR059089">
    <property type="entry name" value="Kazrin_N"/>
</dbReference>